<reference evidence="6 7" key="1">
    <citation type="submission" date="2023-07" db="EMBL/GenBank/DDBJ databases">
        <title>Sequencing the genomes of 1000 actinobacteria strains.</title>
        <authorList>
            <person name="Klenk H.-P."/>
        </authorList>
    </citation>
    <scope>NUCLEOTIDE SEQUENCE [LARGE SCALE GENOMIC DNA]</scope>
    <source>
        <strain evidence="6 7">DSM 17163</strain>
    </source>
</reference>
<keyword evidence="2 4" id="KW-0808">Transferase</keyword>
<keyword evidence="3 4" id="KW-0949">S-adenosyl-L-methionine</keyword>
<evidence type="ECO:0000313" key="7">
    <source>
        <dbReference type="Proteomes" id="UP001243212"/>
    </source>
</evidence>
<evidence type="ECO:0000259" key="5">
    <source>
        <dbReference type="PROSITE" id="PS50926"/>
    </source>
</evidence>
<comment type="similarity">
    <text evidence="4">Belongs to the class I-like SAM-binding methyltransferase superfamily. RNA M5U methyltransferase family.</text>
</comment>
<protein>
    <submittedName>
        <fullName evidence="6">tRNA/tmRNA/rRNA uracil-C5-methylase (TrmA/RlmC/RlmD family)</fullName>
    </submittedName>
</protein>
<dbReference type="EMBL" id="JAUSQX010000001">
    <property type="protein sequence ID" value="MDP9807134.1"/>
    <property type="molecule type" value="Genomic_DNA"/>
</dbReference>
<dbReference type="Pfam" id="PF01938">
    <property type="entry name" value="TRAM"/>
    <property type="match status" value="1"/>
</dbReference>
<dbReference type="Proteomes" id="UP001243212">
    <property type="component" value="Unassembled WGS sequence"/>
</dbReference>
<dbReference type="Gene3D" id="2.40.50.140">
    <property type="entry name" value="Nucleic acid-binding proteins"/>
    <property type="match status" value="1"/>
</dbReference>
<dbReference type="RefSeq" id="WP_307683305.1">
    <property type="nucleotide sequence ID" value="NZ_JAUSQX010000001.1"/>
</dbReference>
<dbReference type="SUPFAM" id="SSF53335">
    <property type="entry name" value="S-adenosyl-L-methionine-dependent methyltransferases"/>
    <property type="match status" value="1"/>
</dbReference>
<dbReference type="PANTHER" id="PTHR11061:SF30">
    <property type="entry name" value="TRNA (URACIL(54)-C(5))-METHYLTRANSFERASE"/>
    <property type="match status" value="1"/>
</dbReference>
<keyword evidence="7" id="KW-1185">Reference proteome</keyword>
<dbReference type="PROSITE" id="PS50926">
    <property type="entry name" value="TRAM"/>
    <property type="match status" value="1"/>
</dbReference>
<dbReference type="InterPro" id="IPR012340">
    <property type="entry name" value="NA-bd_OB-fold"/>
</dbReference>
<sequence length="400" mass="43137">MKLTIEDIGHGGVGVARYEGQVIFVRGALPGEIVEAVFTSRKSKYSTALVTGVIEPSEFRVDHPWPVGAAGYTGAADFGHVTTQGQLALKTQVIRNTVRRIGGEELFRTIEHLGVEVRAIDSGKGWGTRTRYEVTKLESGVGMFREKSHELVAIEEMPLALPDLAELKLWASAWDSYIKPGTRLKAVAPASGDNVVVAGDVVWSAPGLKATEHIWERASTEDDIYDYRMNAKGFWQVHFRAPSTLLTSVLAGAQVLSGEYVAELFSGAGLFTLPLAQKVGKNGRVDAFEGSQSAVADARYNLRHTPWAHANVAKIDHGIVREIEGADVVIADPPRAGLGRGLAENLGRLSARKIVLVSCDPAAMARDVAQLVASGRKVESMDAIDIFPNTHHVEIVTALS</sequence>
<evidence type="ECO:0000256" key="2">
    <source>
        <dbReference type="ARBA" id="ARBA00022679"/>
    </source>
</evidence>
<dbReference type="SUPFAM" id="SSF50249">
    <property type="entry name" value="Nucleic acid-binding proteins"/>
    <property type="match status" value="1"/>
</dbReference>
<name>A0ABT9NIG6_9ACTO</name>
<dbReference type="InterPro" id="IPR002792">
    <property type="entry name" value="TRAM_dom"/>
</dbReference>
<accession>A0ABT9NIG6</accession>
<feature type="binding site" evidence="4">
    <location>
        <position position="236"/>
    </location>
    <ligand>
        <name>S-adenosyl-L-methionine</name>
        <dbReference type="ChEBI" id="CHEBI:59789"/>
    </ligand>
</feature>
<evidence type="ECO:0000256" key="1">
    <source>
        <dbReference type="ARBA" id="ARBA00022603"/>
    </source>
</evidence>
<gene>
    <name evidence="6" type="ORF">J2S70_001716</name>
</gene>
<dbReference type="Gene3D" id="3.40.50.150">
    <property type="entry name" value="Vaccinia Virus protein VP39"/>
    <property type="match status" value="1"/>
</dbReference>
<feature type="binding site" evidence="4">
    <location>
        <position position="332"/>
    </location>
    <ligand>
        <name>S-adenosyl-L-methionine</name>
        <dbReference type="ChEBI" id="CHEBI:59789"/>
    </ligand>
</feature>
<feature type="active site" description="Nucleophile" evidence="4">
    <location>
        <position position="359"/>
    </location>
</feature>
<dbReference type="Pfam" id="PF05958">
    <property type="entry name" value="tRNA_U5-meth_tr"/>
    <property type="match status" value="1"/>
</dbReference>
<evidence type="ECO:0000313" key="6">
    <source>
        <dbReference type="EMBL" id="MDP9807134.1"/>
    </source>
</evidence>
<comment type="caution">
    <text evidence="6">The sequence shown here is derived from an EMBL/GenBank/DDBJ whole genome shotgun (WGS) entry which is preliminary data.</text>
</comment>
<dbReference type="InterPro" id="IPR010280">
    <property type="entry name" value="U5_MeTrfase_fam"/>
</dbReference>
<feature type="binding site" evidence="4">
    <location>
        <position position="265"/>
    </location>
    <ligand>
        <name>S-adenosyl-L-methionine</name>
        <dbReference type="ChEBI" id="CHEBI:59789"/>
    </ligand>
</feature>
<evidence type="ECO:0000256" key="4">
    <source>
        <dbReference type="PROSITE-ProRule" id="PRU01024"/>
    </source>
</evidence>
<dbReference type="PROSITE" id="PS51687">
    <property type="entry name" value="SAM_MT_RNA_M5U"/>
    <property type="match status" value="1"/>
</dbReference>
<organism evidence="6 7">
    <name type="scientific">Trueperella bonasi</name>
    <dbReference type="NCBI Taxonomy" id="312286"/>
    <lineage>
        <taxon>Bacteria</taxon>
        <taxon>Bacillati</taxon>
        <taxon>Actinomycetota</taxon>
        <taxon>Actinomycetes</taxon>
        <taxon>Actinomycetales</taxon>
        <taxon>Actinomycetaceae</taxon>
        <taxon>Trueperella</taxon>
    </lineage>
</organism>
<proteinExistence type="inferred from homology"/>
<evidence type="ECO:0000256" key="3">
    <source>
        <dbReference type="ARBA" id="ARBA00022691"/>
    </source>
</evidence>
<keyword evidence="1 4" id="KW-0489">Methyltransferase</keyword>
<dbReference type="CDD" id="cd02440">
    <property type="entry name" value="AdoMet_MTases"/>
    <property type="match status" value="1"/>
</dbReference>
<dbReference type="InterPro" id="IPR029063">
    <property type="entry name" value="SAM-dependent_MTases_sf"/>
</dbReference>
<dbReference type="Gene3D" id="2.40.50.1070">
    <property type="match status" value="1"/>
</dbReference>
<feature type="binding site" evidence="4">
    <location>
        <position position="289"/>
    </location>
    <ligand>
        <name>S-adenosyl-L-methionine</name>
        <dbReference type="ChEBI" id="CHEBI:59789"/>
    </ligand>
</feature>
<dbReference type="PANTHER" id="PTHR11061">
    <property type="entry name" value="RNA M5U METHYLTRANSFERASE"/>
    <property type="match status" value="1"/>
</dbReference>
<feature type="domain" description="TRAM" evidence="5">
    <location>
        <begin position="1"/>
        <end position="52"/>
    </location>
</feature>